<sequence>MDIDSVSNYNTRLTVANVFATLTELAIKNTHVINGQNNENGKLWTIESSFSLLSYVFIYCGIGEFLKSNVSITNISLYSLSKEICNGISLDYIKIIIRMCEG</sequence>
<dbReference type="Proteomes" id="UP000035680">
    <property type="component" value="Unassembled WGS sequence"/>
</dbReference>
<evidence type="ECO:0000313" key="1">
    <source>
        <dbReference type="Proteomes" id="UP000035680"/>
    </source>
</evidence>
<reference evidence="2" key="2">
    <citation type="submission" date="2015-08" db="UniProtKB">
        <authorList>
            <consortium name="WormBaseParasite"/>
        </authorList>
    </citation>
    <scope>IDENTIFICATION</scope>
</reference>
<evidence type="ECO:0000313" key="2">
    <source>
        <dbReference type="WBParaSite" id="SVE_0455800.1"/>
    </source>
</evidence>
<proteinExistence type="predicted"/>
<dbReference type="STRING" id="75913.A0A0K0F6W2"/>
<name>A0A0K0F6W2_STRVS</name>
<reference evidence="1" key="1">
    <citation type="submission" date="2014-07" db="EMBL/GenBank/DDBJ databases">
        <authorList>
            <person name="Martin A.A"/>
            <person name="De Silva N."/>
        </authorList>
    </citation>
    <scope>NUCLEOTIDE SEQUENCE</scope>
</reference>
<organism evidence="1 2">
    <name type="scientific">Strongyloides venezuelensis</name>
    <name type="common">Threadworm</name>
    <dbReference type="NCBI Taxonomy" id="75913"/>
    <lineage>
        <taxon>Eukaryota</taxon>
        <taxon>Metazoa</taxon>
        <taxon>Ecdysozoa</taxon>
        <taxon>Nematoda</taxon>
        <taxon>Chromadorea</taxon>
        <taxon>Rhabditida</taxon>
        <taxon>Tylenchina</taxon>
        <taxon>Panagrolaimomorpha</taxon>
        <taxon>Strongyloidoidea</taxon>
        <taxon>Strongyloididae</taxon>
        <taxon>Strongyloides</taxon>
    </lineage>
</organism>
<protein>
    <submittedName>
        <fullName evidence="2">Transposase</fullName>
    </submittedName>
</protein>
<accession>A0A0K0F6W2</accession>
<dbReference type="WBParaSite" id="SVE_0455800.1">
    <property type="protein sequence ID" value="SVE_0455800.1"/>
    <property type="gene ID" value="SVE_0455800"/>
</dbReference>
<keyword evidence="1" id="KW-1185">Reference proteome</keyword>
<dbReference type="AlphaFoldDB" id="A0A0K0F6W2"/>